<protein>
    <recommendedName>
        <fullName evidence="4">ATP/GTP-binding protein</fullName>
    </recommendedName>
</protein>
<dbReference type="Proteomes" id="UP000480804">
    <property type="component" value="Unassembled WGS sequence"/>
</dbReference>
<evidence type="ECO:0008006" key="4">
    <source>
        <dbReference type="Google" id="ProtNLM"/>
    </source>
</evidence>
<reference evidence="2 3" key="1">
    <citation type="submission" date="2020-02" db="EMBL/GenBank/DDBJ databases">
        <title>Whole genome shotgun sequence of Streptomyces gougerotii NBRC 13043.</title>
        <authorList>
            <person name="Ichikawa N."/>
            <person name="Komaki H."/>
            <person name="Tamura T."/>
        </authorList>
    </citation>
    <scope>NUCLEOTIDE SEQUENCE [LARGE SCALE GENOMIC DNA]</scope>
    <source>
        <strain evidence="2 3">NBRC 13043</strain>
    </source>
</reference>
<evidence type="ECO:0000256" key="1">
    <source>
        <dbReference type="SAM" id="MobiDB-lite"/>
    </source>
</evidence>
<proteinExistence type="predicted"/>
<accession>A0ABQ1CYM4</accession>
<dbReference type="EMBL" id="BLLO01000004">
    <property type="protein sequence ID" value="GFH75409.1"/>
    <property type="molecule type" value="Genomic_DNA"/>
</dbReference>
<evidence type="ECO:0000313" key="3">
    <source>
        <dbReference type="Proteomes" id="UP000480804"/>
    </source>
</evidence>
<feature type="compositionally biased region" description="Low complexity" evidence="1">
    <location>
        <begin position="526"/>
        <end position="540"/>
    </location>
</feature>
<keyword evidence="3" id="KW-1185">Reference proteome</keyword>
<sequence length="549" mass="59231">MTLTVPLDKQTPTPTSRARYVERAELTLGLPDRKPLAALGLAPDPLQQLAAAFATVRTESGERADVVLDLVPVRERRLARRRRRLLAQSRRRGPSAYGERLTGGLGTGGVWGTVAAAWNGGASHRGRERLPRMTDLRDGLGKLDPAVGAVFAVQILLRTEAAHPQAALARMHQLLAVFATTSGENYLKPRRPRTTWSIAHFDRRFESGEFAPRRRQWLTVPELAGFLKPPTAKCHASSVVRSGGLVPPAPADLPIYTGQPDLVPLGAVTYADGRERIGAARVQDLLFGLQLGKSGHGKTEAALVQCIAMAHSGHGTWFLDPHGEAWARAKPYLAHPHIAPRLWEIDLAKSAPDQLVASWNPLSMERPTSAVKDIVRSVTEGIAAAQDWGDHAPRARTILARTTQALALLNQQAVQSGAPDAQATLFQIRSWLTDENWREQLLPRLPGRVRAYWTNTFPRLASDAVPTVTYAIDRLDTSPALQAFFGSPRSATTSAPPWTAATWCSSAPPAPKPTRWSPASSSTICTAPASPARTPPARAAGLSGPGATS</sequence>
<name>A0ABQ1CYM4_9ACTN</name>
<feature type="region of interest" description="Disordered" evidence="1">
    <location>
        <begin position="505"/>
        <end position="549"/>
    </location>
</feature>
<organism evidence="2 3">
    <name type="scientific">Streptomyces gougerotii</name>
    <dbReference type="NCBI Taxonomy" id="53448"/>
    <lineage>
        <taxon>Bacteria</taxon>
        <taxon>Bacillati</taxon>
        <taxon>Actinomycetota</taxon>
        <taxon>Actinomycetes</taxon>
        <taxon>Kitasatosporales</taxon>
        <taxon>Streptomycetaceae</taxon>
        <taxon>Streptomyces</taxon>
        <taxon>Streptomyces diastaticus group</taxon>
    </lineage>
</organism>
<gene>
    <name evidence="2" type="ORF">Sgou_00790</name>
</gene>
<dbReference type="RefSeq" id="WP_262415251.1">
    <property type="nucleotide sequence ID" value="NZ_BLLO01000004.1"/>
</dbReference>
<evidence type="ECO:0000313" key="2">
    <source>
        <dbReference type="EMBL" id="GFH75409.1"/>
    </source>
</evidence>
<comment type="caution">
    <text evidence="2">The sequence shown here is derived from an EMBL/GenBank/DDBJ whole genome shotgun (WGS) entry which is preliminary data.</text>
</comment>